<feature type="domain" description="Cytochrome c" evidence="5">
    <location>
        <begin position="975"/>
        <end position="1065"/>
    </location>
</feature>
<evidence type="ECO:0000313" key="6">
    <source>
        <dbReference type="EMBL" id="PCE62676.1"/>
    </source>
</evidence>
<comment type="caution">
    <text evidence="6">The sequence shown here is derived from an EMBL/GenBank/DDBJ whole genome shotgun (WGS) entry which is preliminary data.</text>
</comment>
<keyword evidence="1 4" id="KW-0349">Heme</keyword>
<sequence length="1076" mass="122373">MACVWHAVHHNSKKAYQIPPIMNKILFANLMLLVFVLGCSNPKDAPQAIFNGKSLKGWDGNPDIWKVEDGALTAEIPAGEKLAKNEFIYWENEVNDFELTLDFKITQGTNSGIQIRSQKTDYNTVTGYQCDLDAGDEWLGVLYDEHDRGKIAERGGLTKIMANGDRETIPFQENMALLNRNLKPNDWNQYHIKAIGNRIEIRINGSLYNIIEDYEKDKHDLSGALALQLHSGNGPAKVQFKNMYLKTVEPKAKIATDTTKNVAYRIKNNPLFSNLAHNPEHDGATEYAYVPPGFEMTTVLQEPDVRQPIAFTFDGKGRLWVAEAFAYPQKQPEGEGKDRLVIWEDTDNDGTFETGKVFADDLNLISGFEVGYGGVYASTAPDFIFIPDADGDDVPDGEPQVLLDGWSIRDTHETQNSFMWGHDGWLYGVHGVFNPSKVGKPGTPDEERIDVASAIWRYHPLTDDFEIYAYGGSNQWGLDYNAYGEMFMTHCRSAYGGGPVTQVFRDANYWTQNNRHTNDFIYSYGTGAFFYQTNNDQNNTDEPNYMKSIAAYGHGVGGVGKGGMHSTPNMWGGHSHVGTMVYLGDNWPDEYRNQLYTNNLHGAQINREILEEFDSGYRSSSQGNEPLYMDDENYVAVDLKYGPDGAVYINDWYDTQHCHNRDTEIWNRSNGRIYRLSYQPNYKPRKADMGAATEAELFDYLSDSNEWFSRHSQHEIRQRLAKNEFKNKEAFADKLEPKVLDKKLELAQRFRYLVALYAVDGISVGSYKKLLRDEQAVIRRQAIQFITEQAIGFSKQFNGEFLDMAANDPAADVRLMIASLTQNRLDKALSEEIISTMIQDPRNTQDRFIPKMLWYGYAQFVAQKSSKELKEIMESAQPQIFNSSIVHTLSKESPEKLYDIVNNSNHGQLKSLIIKQLWNDLSEGQDREFVNADWWQKLKQTDVTLLDENAQSKLQDLIILSDNNGLTNVGDIRQMRINKGKQAFAMCATCHQPNSAGAGPSLKEISLLYSHPDPKHKNNLKLKTDLIQWIKKPGKKRDQYPSMPPFASLDAEVYEQLVAYMQNFGQKTHEEQKKKK</sequence>
<evidence type="ECO:0000256" key="4">
    <source>
        <dbReference type="PROSITE-ProRule" id="PRU00433"/>
    </source>
</evidence>
<organism evidence="6 7">
    <name type="scientific">Sediminicola luteus</name>
    <dbReference type="NCBI Taxonomy" id="319238"/>
    <lineage>
        <taxon>Bacteria</taxon>
        <taxon>Pseudomonadati</taxon>
        <taxon>Bacteroidota</taxon>
        <taxon>Flavobacteriia</taxon>
        <taxon>Flavobacteriales</taxon>
        <taxon>Flavobacteriaceae</taxon>
        <taxon>Sediminicola</taxon>
    </lineage>
</organism>
<protein>
    <recommendedName>
        <fullName evidence="5">Cytochrome c domain-containing protein</fullName>
    </recommendedName>
</protein>
<dbReference type="InterPro" id="IPR036909">
    <property type="entry name" value="Cyt_c-like_dom_sf"/>
</dbReference>
<dbReference type="SUPFAM" id="SSF46626">
    <property type="entry name" value="Cytochrome c"/>
    <property type="match status" value="1"/>
</dbReference>
<evidence type="ECO:0000259" key="5">
    <source>
        <dbReference type="PROSITE" id="PS51007"/>
    </source>
</evidence>
<dbReference type="InterPro" id="IPR013428">
    <property type="entry name" value="Membrane-bound_put_N"/>
</dbReference>
<dbReference type="GO" id="GO:0009055">
    <property type="term" value="F:electron transfer activity"/>
    <property type="evidence" value="ECO:0007669"/>
    <property type="project" value="InterPro"/>
</dbReference>
<dbReference type="InterPro" id="IPR009056">
    <property type="entry name" value="Cyt_c-like_dom"/>
</dbReference>
<dbReference type="PROSITE" id="PS51007">
    <property type="entry name" value="CYTC"/>
    <property type="match status" value="1"/>
</dbReference>
<dbReference type="EMBL" id="NBWU01000008">
    <property type="protein sequence ID" value="PCE62676.1"/>
    <property type="molecule type" value="Genomic_DNA"/>
</dbReference>
<proteinExistence type="predicted"/>
<dbReference type="NCBIfam" id="TIGR02604">
    <property type="entry name" value="Piru_Ver_Nterm"/>
    <property type="match status" value="1"/>
</dbReference>
<evidence type="ECO:0000256" key="1">
    <source>
        <dbReference type="ARBA" id="ARBA00022617"/>
    </source>
</evidence>
<evidence type="ECO:0000313" key="7">
    <source>
        <dbReference type="Proteomes" id="UP000219559"/>
    </source>
</evidence>
<reference evidence="6 7" key="1">
    <citation type="submission" date="2017-04" db="EMBL/GenBank/DDBJ databases">
        <title>A new member of the family Flavobacteriaceae isolated from ascidians.</title>
        <authorList>
            <person name="Chen L."/>
        </authorList>
    </citation>
    <scope>NUCLEOTIDE SEQUENCE [LARGE SCALE GENOMIC DNA]</scope>
    <source>
        <strain evidence="6 7">HQA918</strain>
    </source>
</reference>
<dbReference type="InterPro" id="IPR055557">
    <property type="entry name" value="DUF7133"/>
</dbReference>
<dbReference type="Gene3D" id="2.60.120.560">
    <property type="entry name" value="Exo-inulinase, domain 1"/>
    <property type="match status" value="1"/>
</dbReference>
<dbReference type="Gene3D" id="2.120.10.30">
    <property type="entry name" value="TolB, C-terminal domain"/>
    <property type="match status" value="1"/>
</dbReference>
<dbReference type="Pfam" id="PF06439">
    <property type="entry name" value="3keto-disac_hyd"/>
    <property type="match status" value="1"/>
</dbReference>
<dbReference type="GO" id="GO:0016787">
    <property type="term" value="F:hydrolase activity"/>
    <property type="evidence" value="ECO:0007669"/>
    <property type="project" value="InterPro"/>
</dbReference>
<dbReference type="InterPro" id="IPR010496">
    <property type="entry name" value="AL/BT2_dom"/>
</dbReference>
<dbReference type="SUPFAM" id="SSF50952">
    <property type="entry name" value="Soluble quinoprotein glucose dehydrogenase"/>
    <property type="match status" value="1"/>
</dbReference>
<keyword evidence="7" id="KW-1185">Reference proteome</keyword>
<dbReference type="Pfam" id="PF00034">
    <property type="entry name" value="Cytochrom_C"/>
    <property type="match status" value="1"/>
</dbReference>
<name>A0A2A4G3Y7_9FLAO</name>
<dbReference type="Proteomes" id="UP000219559">
    <property type="component" value="Unassembled WGS sequence"/>
</dbReference>
<dbReference type="InterPro" id="IPR011041">
    <property type="entry name" value="Quinoprot_gluc/sorb_DH_b-prop"/>
</dbReference>
<evidence type="ECO:0000256" key="3">
    <source>
        <dbReference type="ARBA" id="ARBA00023004"/>
    </source>
</evidence>
<gene>
    <name evidence="6" type="ORF">B7P33_18775</name>
</gene>
<dbReference type="Gene3D" id="1.10.760.10">
    <property type="entry name" value="Cytochrome c-like domain"/>
    <property type="match status" value="1"/>
</dbReference>
<dbReference type="GO" id="GO:0046872">
    <property type="term" value="F:metal ion binding"/>
    <property type="evidence" value="ECO:0007669"/>
    <property type="project" value="UniProtKB-KW"/>
</dbReference>
<dbReference type="Pfam" id="PF23500">
    <property type="entry name" value="DUF7133"/>
    <property type="match status" value="1"/>
</dbReference>
<keyword evidence="3 4" id="KW-0408">Iron</keyword>
<dbReference type="PANTHER" id="PTHR33546:SF1">
    <property type="entry name" value="LARGE, MULTIFUNCTIONAL SECRETED PROTEIN"/>
    <property type="match status" value="1"/>
</dbReference>
<dbReference type="PANTHER" id="PTHR33546">
    <property type="entry name" value="LARGE, MULTIFUNCTIONAL SECRETED PROTEIN-RELATED"/>
    <property type="match status" value="1"/>
</dbReference>
<dbReference type="AlphaFoldDB" id="A0A2A4G3Y7"/>
<evidence type="ECO:0000256" key="2">
    <source>
        <dbReference type="ARBA" id="ARBA00022723"/>
    </source>
</evidence>
<dbReference type="InterPro" id="IPR011042">
    <property type="entry name" value="6-blade_b-propeller_TolB-like"/>
</dbReference>
<keyword evidence="2 4" id="KW-0479">Metal-binding</keyword>
<dbReference type="GO" id="GO:0020037">
    <property type="term" value="F:heme binding"/>
    <property type="evidence" value="ECO:0007669"/>
    <property type="project" value="InterPro"/>
</dbReference>
<accession>A0A2A4G3Y7</accession>